<dbReference type="SMART" id="SM00345">
    <property type="entry name" value="HTH_GNTR"/>
    <property type="match status" value="1"/>
</dbReference>
<dbReference type="InterPro" id="IPR036388">
    <property type="entry name" value="WH-like_DNA-bd_sf"/>
</dbReference>
<evidence type="ECO:0000313" key="6">
    <source>
        <dbReference type="Proteomes" id="UP001597362"/>
    </source>
</evidence>
<dbReference type="SMART" id="SM00895">
    <property type="entry name" value="FCD"/>
    <property type="match status" value="1"/>
</dbReference>
<keyword evidence="6" id="KW-1185">Reference proteome</keyword>
<dbReference type="InterPro" id="IPR036390">
    <property type="entry name" value="WH_DNA-bd_sf"/>
</dbReference>
<dbReference type="Pfam" id="PF00392">
    <property type="entry name" value="GntR"/>
    <property type="match status" value="1"/>
</dbReference>
<keyword evidence="1" id="KW-0805">Transcription regulation</keyword>
<dbReference type="Proteomes" id="UP001597362">
    <property type="component" value="Unassembled WGS sequence"/>
</dbReference>
<protein>
    <submittedName>
        <fullName evidence="5">FadR/GntR family transcriptional regulator</fullName>
    </submittedName>
</protein>
<evidence type="ECO:0000313" key="5">
    <source>
        <dbReference type="EMBL" id="MFD2117596.1"/>
    </source>
</evidence>
<gene>
    <name evidence="5" type="ORF">ACFSJH_17850</name>
</gene>
<name>A0ABW4YPJ4_9BACL</name>
<evidence type="ECO:0000256" key="1">
    <source>
        <dbReference type="ARBA" id="ARBA00023015"/>
    </source>
</evidence>
<sequence length="226" mass="25511">MKKLAHETILDDMKQKIADGLWKPGERLPTLKQLAEQYMLSVTAVREALRILESQRFISIEHGRGMFISTDPALLADPTAKFQGMEQQSLLQLLEARSVLEPELAALCAVRATHSQRKQISHLAEIMPGQMERGEDFYTTDIAFHQTIAEGADNELLAQMLTVVADLSATGRRETNKLPNMQQKTTHYHMLIAVAIAEQNSDQARQLMKMHIQDMMTSVQEQQSNN</sequence>
<organism evidence="5 6">
    <name type="scientific">Paenibacillus yanchengensis</name>
    <dbReference type="NCBI Taxonomy" id="2035833"/>
    <lineage>
        <taxon>Bacteria</taxon>
        <taxon>Bacillati</taxon>
        <taxon>Bacillota</taxon>
        <taxon>Bacilli</taxon>
        <taxon>Bacillales</taxon>
        <taxon>Paenibacillaceae</taxon>
        <taxon>Paenibacillus</taxon>
    </lineage>
</organism>
<dbReference type="SUPFAM" id="SSF46785">
    <property type="entry name" value="Winged helix' DNA-binding domain"/>
    <property type="match status" value="1"/>
</dbReference>
<dbReference type="Pfam" id="PF07729">
    <property type="entry name" value="FCD"/>
    <property type="match status" value="1"/>
</dbReference>
<reference evidence="6" key="1">
    <citation type="journal article" date="2019" name="Int. J. Syst. Evol. Microbiol.">
        <title>The Global Catalogue of Microorganisms (GCM) 10K type strain sequencing project: providing services to taxonomists for standard genome sequencing and annotation.</title>
        <authorList>
            <consortium name="The Broad Institute Genomics Platform"/>
            <consortium name="The Broad Institute Genome Sequencing Center for Infectious Disease"/>
            <person name="Wu L."/>
            <person name="Ma J."/>
        </authorList>
    </citation>
    <scope>NUCLEOTIDE SEQUENCE [LARGE SCALE GENOMIC DNA]</scope>
    <source>
        <strain evidence="6">GH52</strain>
    </source>
</reference>
<accession>A0ABW4YPJ4</accession>
<dbReference type="InterPro" id="IPR008920">
    <property type="entry name" value="TF_FadR/GntR_C"/>
</dbReference>
<dbReference type="InterPro" id="IPR000524">
    <property type="entry name" value="Tscrpt_reg_HTH_GntR"/>
</dbReference>
<dbReference type="CDD" id="cd07377">
    <property type="entry name" value="WHTH_GntR"/>
    <property type="match status" value="1"/>
</dbReference>
<dbReference type="Gene3D" id="1.10.10.10">
    <property type="entry name" value="Winged helix-like DNA-binding domain superfamily/Winged helix DNA-binding domain"/>
    <property type="match status" value="1"/>
</dbReference>
<dbReference type="RefSeq" id="WP_377774847.1">
    <property type="nucleotide sequence ID" value="NZ_JBHUHO010000042.1"/>
</dbReference>
<feature type="domain" description="HTH gntR-type" evidence="4">
    <location>
        <begin position="3"/>
        <end position="71"/>
    </location>
</feature>
<evidence type="ECO:0000256" key="3">
    <source>
        <dbReference type="ARBA" id="ARBA00023163"/>
    </source>
</evidence>
<keyword evidence="2" id="KW-0238">DNA-binding</keyword>
<evidence type="ECO:0000256" key="2">
    <source>
        <dbReference type="ARBA" id="ARBA00023125"/>
    </source>
</evidence>
<keyword evidence="3" id="KW-0804">Transcription</keyword>
<dbReference type="PANTHER" id="PTHR43537:SF5">
    <property type="entry name" value="UXU OPERON TRANSCRIPTIONAL REGULATOR"/>
    <property type="match status" value="1"/>
</dbReference>
<dbReference type="PANTHER" id="PTHR43537">
    <property type="entry name" value="TRANSCRIPTIONAL REGULATOR, GNTR FAMILY"/>
    <property type="match status" value="1"/>
</dbReference>
<proteinExistence type="predicted"/>
<dbReference type="InterPro" id="IPR011711">
    <property type="entry name" value="GntR_C"/>
</dbReference>
<comment type="caution">
    <text evidence="5">The sequence shown here is derived from an EMBL/GenBank/DDBJ whole genome shotgun (WGS) entry which is preliminary data.</text>
</comment>
<evidence type="ECO:0000259" key="4">
    <source>
        <dbReference type="PROSITE" id="PS50949"/>
    </source>
</evidence>
<dbReference type="PROSITE" id="PS50949">
    <property type="entry name" value="HTH_GNTR"/>
    <property type="match status" value="1"/>
</dbReference>
<dbReference type="SUPFAM" id="SSF48008">
    <property type="entry name" value="GntR ligand-binding domain-like"/>
    <property type="match status" value="1"/>
</dbReference>
<dbReference type="Gene3D" id="1.20.120.530">
    <property type="entry name" value="GntR ligand-binding domain-like"/>
    <property type="match status" value="1"/>
</dbReference>
<dbReference type="EMBL" id="JBHUHO010000042">
    <property type="protein sequence ID" value="MFD2117596.1"/>
    <property type="molecule type" value="Genomic_DNA"/>
</dbReference>